<evidence type="ECO:0000256" key="6">
    <source>
        <dbReference type="ARBA" id="ARBA00022816"/>
    </source>
</evidence>
<dbReference type="Gene3D" id="3.10.450.50">
    <property type="match status" value="1"/>
</dbReference>
<gene>
    <name evidence="12" type="primary">nxf1a</name>
</gene>
<evidence type="ECO:0000256" key="3">
    <source>
        <dbReference type="ARBA" id="ARBA00022448"/>
    </source>
</evidence>
<dbReference type="InterPro" id="IPR030217">
    <property type="entry name" value="NXF_fam"/>
</dbReference>
<dbReference type="Gene3D" id="3.30.70.330">
    <property type="match status" value="1"/>
</dbReference>
<dbReference type="InterPro" id="IPR002075">
    <property type="entry name" value="NTF2_dom"/>
</dbReference>
<reference evidence="12" key="2">
    <citation type="submission" date="2025-09" db="UniProtKB">
        <authorList>
            <consortium name="Ensembl"/>
        </authorList>
    </citation>
    <scope>IDENTIFICATION</scope>
</reference>
<organism evidence="12 13">
    <name type="scientific">Sander lucioperca</name>
    <name type="common">Pike-perch</name>
    <name type="synonym">Perca lucioperca</name>
    <dbReference type="NCBI Taxonomy" id="283035"/>
    <lineage>
        <taxon>Eukaryota</taxon>
        <taxon>Metazoa</taxon>
        <taxon>Chordata</taxon>
        <taxon>Craniata</taxon>
        <taxon>Vertebrata</taxon>
        <taxon>Euteleostomi</taxon>
        <taxon>Actinopterygii</taxon>
        <taxon>Neopterygii</taxon>
        <taxon>Teleostei</taxon>
        <taxon>Neoteleostei</taxon>
        <taxon>Acanthomorphata</taxon>
        <taxon>Eupercaria</taxon>
        <taxon>Perciformes</taxon>
        <taxon>Percoidei</taxon>
        <taxon>Percidae</taxon>
        <taxon>Luciopercinae</taxon>
        <taxon>Sander</taxon>
    </lineage>
</organism>
<dbReference type="PROSITE" id="PS51450">
    <property type="entry name" value="LRR"/>
    <property type="match status" value="2"/>
</dbReference>
<dbReference type="Gene3D" id="1.10.8.10">
    <property type="entry name" value="DNA helicase RuvA subunit, C-terminal domain"/>
    <property type="match status" value="1"/>
</dbReference>
<dbReference type="PANTHER" id="PTHR10662">
    <property type="entry name" value="NUCLEAR RNA EXPORT FACTOR"/>
    <property type="match status" value="1"/>
</dbReference>
<proteinExistence type="inferred from homology"/>
<dbReference type="Pfam" id="PF24048">
    <property type="entry name" value="LRR_NXF1-5"/>
    <property type="match status" value="1"/>
</dbReference>
<dbReference type="InterPro" id="IPR009060">
    <property type="entry name" value="UBA-like_sf"/>
</dbReference>
<reference evidence="12" key="1">
    <citation type="submission" date="2025-08" db="UniProtKB">
        <authorList>
            <consortium name="Ensembl"/>
        </authorList>
    </citation>
    <scope>IDENTIFICATION</scope>
</reference>
<dbReference type="GeneTree" id="ENSGT00390000007539"/>
<dbReference type="GO" id="GO:0016973">
    <property type="term" value="P:poly(A)+ mRNA export from nucleus"/>
    <property type="evidence" value="ECO:0007669"/>
    <property type="project" value="TreeGrafter"/>
</dbReference>
<dbReference type="Pfam" id="PF03943">
    <property type="entry name" value="TAP_C"/>
    <property type="match status" value="1"/>
</dbReference>
<dbReference type="PROSITE" id="PS50177">
    <property type="entry name" value="NTF2_DOMAIN"/>
    <property type="match status" value="1"/>
</dbReference>
<dbReference type="InterPro" id="IPR035979">
    <property type="entry name" value="RBD_domain_sf"/>
</dbReference>
<dbReference type="AlphaFoldDB" id="A0A8C9ZCC9"/>
<dbReference type="FunFam" id="1.10.8.10:FF:000018">
    <property type="entry name" value="Nuclear RNA export factor 1"/>
    <property type="match status" value="1"/>
</dbReference>
<dbReference type="GO" id="GO:0005654">
    <property type="term" value="C:nucleoplasm"/>
    <property type="evidence" value="ECO:0007669"/>
    <property type="project" value="UniProtKB-SubCell"/>
</dbReference>
<dbReference type="SMART" id="SM00804">
    <property type="entry name" value="TAP_C"/>
    <property type="match status" value="1"/>
</dbReference>
<evidence type="ECO:0000259" key="10">
    <source>
        <dbReference type="PROSITE" id="PS50177"/>
    </source>
</evidence>
<dbReference type="InterPro" id="IPR015245">
    <property type="entry name" value="Tap_RNA-bd"/>
</dbReference>
<dbReference type="InterPro" id="IPR057125">
    <property type="entry name" value="NXF1/2/3/5-like_LRR"/>
</dbReference>
<evidence type="ECO:0000256" key="1">
    <source>
        <dbReference type="ARBA" id="ARBA00004642"/>
    </source>
</evidence>
<protein>
    <submittedName>
        <fullName evidence="12">Nuclear RNA export factor 1a</fullName>
    </submittedName>
</protein>
<dbReference type="Pfam" id="PF22602">
    <property type="entry name" value="NXF_NTF2"/>
    <property type="match status" value="1"/>
</dbReference>
<dbReference type="Proteomes" id="UP000694568">
    <property type="component" value="Unplaced"/>
</dbReference>
<dbReference type="PROSITE" id="PS51281">
    <property type="entry name" value="TAP_C"/>
    <property type="match status" value="1"/>
</dbReference>
<keyword evidence="8" id="KW-0539">Nucleus</keyword>
<dbReference type="InterPro" id="IPR005637">
    <property type="entry name" value="TAP_C_dom"/>
</dbReference>
<dbReference type="GO" id="GO:0005737">
    <property type="term" value="C:cytoplasm"/>
    <property type="evidence" value="ECO:0007669"/>
    <property type="project" value="InterPro"/>
</dbReference>
<feature type="compositionally biased region" description="Low complexity" evidence="9">
    <location>
        <begin position="1"/>
        <end position="11"/>
    </location>
</feature>
<dbReference type="SUPFAM" id="SSF46934">
    <property type="entry name" value="UBA-like"/>
    <property type="match status" value="1"/>
</dbReference>
<evidence type="ECO:0000256" key="7">
    <source>
        <dbReference type="ARBA" id="ARBA00022884"/>
    </source>
</evidence>
<evidence type="ECO:0000256" key="4">
    <source>
        <dbReference type="ARBA" id="ARBA00022614"/>
    </source>
</evidence>
<dbReference type="FunFam" id="3.10.450.50:FF:000004">
    <property type="entry name" value="Nuclear RNA export factor 1"/>
    <property type="match status" value="1"/>
</dbReference>
<dbReference type="InterPro" id="IPR018222">
    <property type="entry name" value="Nuclear_transport_factor_2_euk"/>
</dbReference>
<dbReference type="InterPro" id="IPR032710">
    <property type="entry name" value="NTF2-like_dom_sf"/>
</dbReference>
<keyword evidence="13" id="KW-1185">Reference proteome</keyword>
<keyword evidence="4" id="KW-0433">Leucine-rich repeat</keyword>
<dbReference type="InterPro" id="IPR032675">
    <property type="entry name" value="LRR_dom_sf"/>
</dbReference>
<dbReference type="PANTHER" id="PTHR10662:SF22">
    <property type="entry name" value="NUCLEAR RNA EXPORT FACTOR 1"/>
    <property type="match status" value="1"/>
</dbReference>
<dbReference type="Gene3D" id="3.80.10.10">
    <property type="entry name" value="Ribonuclease Inhibitor"/>
    <property type="match status" value="1"/>
</dbReference>
<evidence type="ECO:0000256" key="2">
    <source>
        <dbReference type="ARBA" id="ARBA00009285"/>
    </source>
</evidence>
<dbReference type="Ensembl" id="ENSSLUT00000039520.1">
    <property type="protein sequence ID" value="ENSSLUP00000038304.1"/>
    <property type="gene ID" value="ENSSLUG00000016616.1"/>
</dbReference>
<keyword evidence="6" id="KW-0509">mRNA transport</keyword>
<feature type="domain" description="TAP-C" evidence="11">
    <location>
        <begin position="452"/>
        <end position="506"/>
    </location>
</feature>
<dbReference type="SUPFAM" id="SSF54928">
    <property type="entry name" value="RNA-binding domain, RBD"/>
    <property type="match status" value="1"/>
</dbReference>
<name>A0A8C9ZCC9_SANLU</name>
<evidence type="ECO:0000313" key="12">
    <source>
        <dbReference type="Ensembl" id="ENSSLUP00000038304.1"/>
    </source>
</evidence>
<dbReference type="Pfam" id="PF09162">
    <property type="entry name" value="Tap-RNA_bind"/>
    <property type="match status" value="1"/>
</dbReference>
<dbReference type="FunFam" id="3.80.10.10:FF:000384">
    <property type="entry name" value="Nuclear RNA export factor 1"/>
    <property type="match status" value="1"/>
</dbReference>
<sequence length="506" mass="56689">MSDSSQDSSSQHRFNPYGRPFRKGGDGRFDRDRRQGKGGVGGRGGGGSFRGGDRGGGNGGGKSRSGWYKVTIPHGRKYDKKWLLTALQNICSVPYTPVQVRFSTVEVHINPSAPPSFLLSDLKPEHLEHLKVNLVSQNIEVILNRKTNMEAVIKIIEENIPELTGLNLSNNRIHKLDELADLVTKAPNLKTINLSHNELKSDRELDKVKGLKLVELWLNRNPLCDLFKDQASYISAVRQRFPRLLKLDGHDLPPPIGFDVETPTTIPPCKGSCFGSDEIKVIILRFLQQYYSIYDSGDRQPLLDAYHDGASLSLTTPYSTQNPSRSSLGEYHKDTRNLKRIKDSTMRFRLLKHTRLNVVAFLNELPKTQHDIASFTVDVNTYTVRLFAVDGKSRESTMAFSRVFITVPAGNSGVCIVNDQLFIRMATTEEIRRAFVAPAPTPSSSPVPTLTAPQQEMLTAFSQKSGMNLEWSQKCLQDNEWDFTRAAQIFTQLKTDGKIPDVAFIK</sequence>
<feature type="region of interest" description="Disordered" evidence="9">
    <location>
        <begin position="1"/>
        <end position="67"/>
    </location>
</feature>
<dbReference type="CDD" id="cd14342">
    <property type="entry name" value="UBA_TAP-C"/>
    <property type="match status" value="1"/>
</dbReference>
<feature type="compositionally biased region" description="Gly residues" evidence="9">
    <location>
        <begin position="37"/>
        <end position="63"/>
    </location>
</feature>
<comment type="similarity">
    <text evidence="2">Belongs to the NXF family.</text>
</comment>
<keyword evidence="5" id="KW-0677">Repeat</keyword>
<keyword evidence="7" id="KW-0694">RNA-binding</keyword>
<dbReference type="GO" id="GO:0003723">
    <property type="term" value="F:RNA binding"/>
    <property type="evidence" value="ECO:0007669"/>
    <property type="project" value="UniProtKB-KW"/>
</dbReference>
<accession>A0A8C9ZCC9</accession>
<dbReference type="InterPro" id="IPR012677">
    <property type="entry name" value="Nucleotide-bd_a/b_plait_sf"/>
</dbReference>
<dbReference type="SUPFAM" id="SSF54427">
    <property type="entry name" value="NTF2-like"/>
    <property type="match status" value="1"/>
</dbReference>
<evidence type="ECO:0000256" key="9">
    <source>
        <dbReference type="SAM" id="MobiDB-lite"/>
    </source>
</evidence>
<dbReference type="InterPro" id="IPR001611">
    <property type="entry name" value="Leu-rich_rpt"/>
</dbReference>
<evidence type="ECO:0000256" key="8">
    <source>
        <dbReference type="ARBA" id="ARBA00023242"/>
    </source>
</evidence>
<evidence type="ECO:0000256" key="5">
    <source>
        <dbReference type="ARBA" id="ARBA00022737"/>
    </source>
</evidence>
<evidence type="ECO:0000313" key="13">
    <source>
        <dbReference type="Proteomes" id="UP000694568"/>
    </source>
</evidence>
<keyword evidence="3" id="KW-0813">Transport</keyword>
<comment type="subcellular location">
    <subcellularLocation>
        <location evidence="1">Nucleus</location>
        <location evidence="1">Nucleoplasm</location>
    </subcellularLocation>
</comment>
<evidence type="ECO:0000259" key="11">
    <source>
        <dbReference type="PROSITE" id="PS51281"/>
    </source>
</evidence>
<dbReference type="SUPFAM" id="SSF52058">
    <property type="entry name" value="L domain-like"/>
    <property type="match status" value="1"/>
</dbReference>
<dbReference type="GO" id="GO:0005635">
    <property type="term" value="C:nuclear envelope"/>
    <property type="evidence" value="ECO:0007669"/>
    <property type="project" value="UniProtKB-ARBA"/>
</dbReference>
<feature type="domain" description="NTF2" evidence="10">
    <location>
        <begin position="282"/>
        <end position="423"/>
    </location>
</feature>
<feature type="compositionally biased region" description="Basic and acidic residues" evidence="9">
    <location>
        <begin position="23"/>
        <end position="35"/>
    </location>
</feature>